<keyword evidence="5 7" id="KW-1133">Transmembrane helix</keyword>
<feature type="transmembrane region" description="Helical" evidence="7">
    <location>
        <begin position="37"/>
        <end position="58"/>
    </location>
</feature>
<name>W4GL35_APHAT</name>
<dbReference type="PANTHER" id="PTHR43867">
    <property type="entry name" value="CELLULOSE SYNTHASE CATALYTIC SUBUNIT A [UDP-FORMING]"/>
    <property type="match status" value="1"/>
</dbReference>
<evidence type="ECO:0000256" key="2">
    <source>
        <dbReference type="ARBA" id="ARBA00022676"/>
    </source>
</evidence>
<keyword evidence="4 7" id="KW-0812">Transmembrane</keyword>
<feature type="transmembrane region" description="Helical" evidence="7">
    <location>
        <begin position="419"/>
        <end position="442"/>
    </location>
</feature>
<evidence type="ECO:0000256" key="1">
    <source>
        <dbReference type="ARBA" id="ARBA00004127"/>
    </source>
</evidence>
<feature type="transmembrane region" description="Helical" evidence="7">
    <location>
        <begin position="1098"/>
        <end position="1118"/>
    </location>
</feature>
<evidence type="ECO:0008006" key="9">
    <source>
        <dbReference type="Google" id="ProtNLM"/>
    </source>
</evidence>
<dbReference type="PANTHER" id="PTHR43867:SF8">
    <property type="entry name" value="GLYCOSIDE HYDROLASE FAMILY 8"/>
    <property type="match status" value="1"/>
</dbReference>
<evidence type="ECO:0000256" key="4">
    <source>
        <dbReference type="ARBA" id="ARBA00022692"/>
    </source>
</evidence>
<evidence type="ECO:0000256" key="6">
    <source>
        <dbReference type="ARBA" id="ARBA00023136"/>
    </source>
</evidence>
<feature type="transmembrane region" description="Helical" evidence="7">
    <location>
        <begin position="495"/>
        <end position="517"/>
    </location>
</feature>
<dbReference type="Gene3D" id="3.90.550.10">
    <property type="entry name" value="Spore Coat Polysaccharide Biosynthesis Protein SpsA, Chain A"/>
    <property type="match status" value="2"/>
</dbReference>
<dbReference type="OrthoDB" id="72851at2759"/>
<feature type="transmembrane region" description="Helical" evidence="7">
    <location>
        <begin position="214"/>
        <end position="233"/>
    </location>
</feature>
<sequence length="1148" mass="127123">MLVLGNLITGIIGTVGGFSLALAGWSPLSLGSRPLFYVTQSLSSFAMLYLIVYATIEFASPGAKEIWRIVIAACVGGAAAIIAAFLSALGCIVLIVCTGLIVGPWLLTLDTVAARLFYHESPFAKQEFVVGFALLFTLLFVSSSKTGDIECHRFKYIVFSAVTGGFIFADGLFRLAFDPSPSPTKALFGIMGFKTVVGDVLANFAEGIQSGDKLVMLAIWGGVTIVGLLNQLCMRWGLVCYNKVGAHVGMTSIHEETMDLPSGAAASAPFMHERTRLVCENCFATVPAGTAFCTECGEAMPGDEHVPSVSVSQAHPPSVAMGVDGTTPASWQQIPNRAYLSTTSFVDPKKITEHTPEGRSIRFMDQGEKPYTSSIGGRPNHYEPSFRSFAMSTYSIANRAAEPVDTPNIRKYKMSGGGAFHLTYFLSAITGVVWLVFLITFYPRETPCSITQPSLPCALIEESIKTAHKCYTSLDPNSKDQVSNEFYCIRPTPGGVWFCYVIFVGSEYLNFFLGLLFNFSMWRPIRRGARYLNDFKPALPKEQWPTVDVFLCHYSEPVVDSMATLKNILAMQYPPELLHVWLCDDGYTKSVWDANNHFKVTVNTKNIEQCGDLRGDVARMMHERVVGPVSDDATLKAWRRQHSSVRELRKDGSKGIQRRDCAVGSLSDDYDYRDRGLPRVTFVGRMKPETAHAKAGNINNVLFNEGADGKYILILDNDMKPHPKFLLAVLPFFFSEGEAVDGGGRQYSDDISWNQVAYVQTPQYFEDTPQLTEMGDPCGHKNTIFFDAVQCGRDGFDSAAFAGTNAVFRRQAFDSIGGIQYGTQTEDAYTGNILHTAGWDSVYFRKDFEGDAKDRIRLCEGAVPETVAASLGQRKRWAMGAVQILLMKGISEVDPDWRPPRVPTPDPKPSLQFPRKLFFYDSVFYPFGSIPALCYVFIAIYYLNTGSAPIYTPGNQMLWTFLPLMLCRWMLNLLANRSVDSNDVWRAQQTWFSYSFITALAIGEAIRWRLTGVISAWANTGAGQKTSWTEIPNVLMYFTLVISQCVGLSRFFAYENATAPWNYISAMFFGFWIMSNLYPMAKMSITEYAGWDHTRATFTANVFGSLILVGVVVFVQVWQSSYMINQYTAQGIIATTVTATDTATAVGN</sequence>
<evidence type="ECO:0000256" key="3">
    <source>
        <dbReference type="ARBA" id="ARBA00022679"/>
    </source>
</evidence>
<keyword evidence="3" id="KW-0808">Transferase</keyword>
<reference evidence="8" key="1">
    <citation type="submission" date="2013-12" db="EMBL/GenBank/DDBJ databases">
        <title>The Genome Sequence of Aphanomyces astaci APO3.</title>
        <authorList>
            <consortium name="The Broad Institute Genomics Platform"/>
            <person name="Russ C."/>
            <person name="Tyler B."/>
            <person name="van West P."/>
            <person name="Dieguez-Uribeondo J."/>
            <person name="Young S.K."/>
            <person name="Zeng Q."/>
            <person name="Gargeya S."/>
            <person name="Fitzgerald M."/>
            <person name="Abouelleil A."/>
            <person name="Alvarado L."/>
            <person name="Chapman S.B."/>
            <person name="Gainer-Dewar J."/>
            <person name="Goldberg J."/>
            <person name="Griggs A."/>
            <person name="Gujja S."/>
            <person name="Hansen M."/>
            <person name="Howarth C."/>
            <person name="Imamovic A."/>
            <person name="Ireland A."/>
            <person name="Larimer J."/>
            <person name="McCowan C."/>
            <person name="Murphy C."/>
            <person name="Pearson M."/>
            <person name="Poon T.W."/>
            <person name="Priest M."/>
            <person name="Roberts A."/>
            <person name="Saif S."/>
            <person name="Shea T."/>
            <person name="Sykes S."/>
            <person name="Wortman J."/>
            <person name="Nusbaum C."/>
            <person name="Birren B."/>
        </authorList>
    </citation>
    <scope>NUCLEOTIDE SEQUENCE [LARGE SCALE GENOMIC DNA]</scope>
    <source>
        <strain evidence="8">APO3</strain>
    </source>
</reference>
<dbReference type="GO" id="GO:0016020">
    <property type="term" value="C:membrane"/>
    <property type="evidence" value="ECO:0007669"/>
    <property type="project" value="InterPro"/>
</dbReference>
<gene>
    <name evidence="8" type="ORF">H257_06701</name>
</gene>
<feature type="transmembrane region" description="Helical" evidence="7">
    <location>
        <begin position="1034"/>
        <end position="1054"/>
    </location>
</feature>
<feature type="transmembrane region" description="Helical" evidence="7">
    <location>
        <begin position="956"/>
        <end position="975"/>
    </location>
</feature>
<accession>W4GL35</accession>
<dbReference type="AlphaFoldDB" id="W4GL35"/>
<feature type="transmembrane region" description="Helical" evidence="7">
    <location>
        <begin position="70"/>
        <end position="103"/>
    </location>
</feature>
<protein>
    <recommendedName>
        <fullName evidence="9">Glycosyltransferase 2-like domain-containing protein</fullName>
    </recommendedName>
</protein>
<dbReference type="STRING" id="112090.W4GL35"/>
<dbReference type="GO" id="GO:0030244">
    <property type="term" value="P:cellulose biosynthetic process"/>
    <property type="evidence" value="ECO:0007669"/>
    <property type="project" value="InterPro"/>
</dbReference>
<dbReference type="GO" id="GO:0016760">
    <property type="term" value="F:cellulose synthase (UDP-forming) activity"/>
    <property type="evidence" value="ECO:0007669"/>
    <property type="project" value="InterPro"/>
</dbReference>
<feature type="transmembrane region" description="Helical" evidence="7">
    <location>
        <begin position="154"/>
        <end position="177"/>
    </location>
</feature>
<evidence type="ECO:0000256" key="5">
    <source>
        <dbReference type="ARBA" id="ARBA00022989"/>
    </source>
</evidence>
<organism evidence="8">
    <name type="scientific">Aphanomyces astaci</name>
    <name type="common">Crayfish plague agent</name>
    <dbReference type="NCBI Taxonomy" id="112090"/>
    <lineage>
        <taxon>Eukaryota</taxon>
        <taxon>Sar</taxon>
        <taxon>Stramenopiles</taxon>
        <taxon>Oomycota</taxon>
        <taxon>Saprolegniomycetes</taxon>
        <taxon>Saprolegniales</taxon>
        <taxon>Verrucalvaceae</taxon>
        <taxon>Aphanomyces</taxon>
    </lineage>
</organism>
<dbReference type="GeneID" id="20808697"/>
<dbReference type="GO" id="GO:0012505">
    <property type="term" value="C:endomembrane system"/>
    <property type="evidence" value="ECO:0007669"/>
    <property type="project" value="UniProtKB-SubCell"/>
</dbReference>
<proteinExistence type="predicted"/>
<dbReference type="Pfam" id="PF03552">
    <property type="entry name" value="Cellulose_synt"/>
    <property type="match status" value="2"/>
</dbReference>
<comment type="subcellular location">
    <subcellularLocation>
        <location evidence="1">Endomembrane system</location>
        <topology evidence="1">Multi-pass membrane protein</topology>
    </subcellularLocation>
</comment>
<keyword evidence="6 7" id="KW-0472">Membrane</keyword>
<feature type="transmembrane region" description="Helical" evidence="7">
    <location>
        <begin position="7"/>
        <end position="25"/>
    </location>
</feature>
<evidence type="ECO:0000256" key="7">
    <source>
        <dbReference type="SAM" id="Phobius"/>
    </source>
</evidence>
<dbReference type="InterPro" id="IPR050321">
    <property type="entry name" value="Glycosyltr_2/OpgH_subfam"/>
</dbReference>
<feature type="transmembrane region" description="Helical" evidence="7">
    <location>
        <begin position="1060"/>
        <end position="1078"/>
    </location>
</feature>
<feature type="transmembrane region" description="Helical" evidence="7">
    <location>
        <begin position="923"/>
        <end position="944"/>
    </location>
</feature>
<dbReference type="InterPro" id="IPR029044">
    <property type="entry name" value="Nucleotide-diphossugar_trans"/>
</dbReference>
<keyword evidence="2" id="KW-0328">Glycosyltransferase</keyword>
<dbReference type="VEuPathDB" id="FungiDB:H257_06701"/>
<dbReference type="EMBL" id="KI913126">
    <property type="protein sequence ID" value="ETV80392.1"/>
    <property type="molecule type" value="Genomic_DNA"/>
</dbReference>
<feature type="transmembrane region" description="Helical" evidence="7">
    <location>
        <begin position="123"/>
        <end position="142"/>
    </location>
</feature>
<dbReference type="RefSeq" id="XP_009830316.1">
    <property type="nucleotide sequence ID" value="XM_009832014.1"/>
</dbReference>
<dbReference type="InterPro" id="IPR005150">
    <property type="entry name" value="Cellulose_synth"/>
</dbReference>
<evidence type="ECO:0000313" key="8">
    <source>
        <dbReference type="EMBL" id="ETV80392.1"/>
    </source>
</evidence>
<dbReference type="SUPFAM" id="SSF53448">
    <property type="entry name" value="Nucleotide-diphospho-sugar transferases"/>
    <property type="match status" value="1"/>
</dbReference>